<comment type="subcellular location">
    <subcellularLocation>
        <location evidence="1">Cytoplasm</location>
    </subcellularLocation>
</comment>
<dbReference type="InterPro" id="IPR041667">
    <property type="entry name" value="Cupin_8"/>
</dbReference>
<sequence>MASVSQPNFLTEEYSHMATKPFTPEEARGIVDSLRQPVVFSDMASDWPALHWSVEHLSEILAQKAVRFRIGKRQEGKTPLFETQCAYTEARLWEFLSWAKGQSSLSTGPFCDYPLSECWAYADYKYIAMMFEDKASMFEGVAWSDFGYPGRNGRESTLWIGTAGANTPCHMDCYGCNLVLQIQGRKRWHLFPPEDSGRLYPTRIPYEESSVFSRVNVVRPDPESFPYFSGARAHVVTLEPGQVLFVPRHWWHYVESIDPVTVSVNSWIEMEVDDEARVGEALTKAVVCAMKTTPSHDNTDDWLNPTETGVTSHDENLRYLNLAVRACVEKQRNAPHKPPPPTDAQPGKRDSAGQPKRTTGLAGDSQHPVATVPFGPHLVPVPLVSRLHSSAPRTQTCPSSPDLACEPGRNRGQDSADALGRGAGTGGEGNSTGPKHGPISTNDLLDCLVHPEVVALVTKLLMSRHSAHGCG</sequence>
<dbReference type="EMBL" id="JAINUG010000040">
    <property type="protein sequence ID" value="KAJ8407140.1"/>
    <property type="molecule type" value="Genomic_DNA"/>
</dbReference>
<evidence type="ECO:0000256" key="2">
    <source>
        <dbReference type="ARBA" id="ARBA00022490"/>
    </source>
</evidence>
<dbReference type="PROSITE" id="PS51184">
    <property type="entry name" value="JMJC"/>
    <property type="match status" value="1"/>
</dbReference>
<dbReference type="SMART" id="SM00558">
    <property type="entry name" value="JmjC"/>
    <property type="match status" value="1"/>
</dbReference>
<feature type="domain" description="JmjC" evidence="5">
    <location>
        <begin position="123"/>
        <end position="283"/>
    </location>
</feature>
<name>A0AAD7SR82_9TELE</name>
<reference evidence="6" key="1">
    <citation type="journal article" date="2023" name="Science">
        <title>Genome structures resolve the early diversification of teleost fishes.</title>
        <authorList>
            <person name="Parey E."/>
            <person name="Louis A."/>
            <person name="Montfort J."/>
            <person name="Bouchez O."/>
            <person name="Roques C."/>
            <person name="Iampietro C."/>
            <person name="Lluch J."/>
            <person name="Castinel A."/>
            <person name="Donnadieu C."/>
            <person name="Desvignes T."/>
            <person name="Floi Bucao C."/>
            <person name="Jouanno E."/>
            <person name="Wen M."/>
            <person name="Mejri S."/>
            <person name="Dirks R."/>
            <person name="Jansen H."/>
            <person name="Henkel C."/>
            <person name="Chen W.J."/>
            <person name="Zahm M."/>
            <person name="Cabau C."/>
            <person name="Klopp C."/>
            <person name="Thompson A.W."/>
            <person name="Robinson-Rechavi M."/>
            <person name="Braasch I."/>
            <person name="Lecointre G."/>
            <person name="Bobe J."/>
            <person name="Postlethwait J.H."/>
            <person name="Berthelot C."/>
            <person name="Roest Crollius H."/>
            <person name="Guiguen Y."/>
        </authorList>
    </citation>
    <scope>NUCLEOTIDE SEQUENCE</scope>
    <source>
        <strain evidence="6">NC1722</strain>
    </source>
</reference>
<feature type="region of interest" description="Disordered" evidence="4">
    <location>
        <begin position="390"/>
        <end position="438"/>
    </location>
</feature>
<dbReference type="FunFam" id="2.60.120.650:FF:000018">
    <property type="entry name" value="HSPB1-associated protein 1 homolog"/>
    <property type="match status" value="1"/>
</dbReference>
<feature type="compositionally biased region" description="Gly residues" evidence="4">
    <location>
        <begin position="421"/>
        <end position="430"/>
    </location>
</feature>
<dbReference type="PANTHER" id="PTHR12461">
    <property type="entry name" value="HYPOXIA-INDUCIBLE FACTOR 1 ALPHA INHIBITOR-RELATED"/>
    <property type="match status" value="1"/>
</dbReference>
<dbReference type="Gene3D" id="2.60.120.650">
    <property type="entry name" value="Cupin"/>
    <property type="match status" value="1"/>
</dbReference>
<evidence type="ECO:0000259" key="5">
    <source>
        <dbReference type="PROSITE" id="PS51184"/>
    </source>
</evidence>
<dbReference type="SUPFAM" id="SSF51197">
    <property type="entry name" value="Clavaminate synthase-like"/>
    <property type="match status" value="1"/>
</dbReference>
<feature type="region of interest" description="Disordered" evidence="4">
    <location>
        <begin position="330"/>
        <end position="374"/>
    </location>
</feature>
<dbReference type="Proteomes" id="UP001221898">
    <property type="component" value="Unassembled WGS sequence"/>
</dbReference>
<evidence type="ECO:0000256" key="3">
    <source>
        <dbReference type="ARBA" id="ARBA00037342"/>
    </source>
</evidence>
<evidence type="ECO:0000256" key="1">
    <source>
        <dbReference type="ARBA" id="ARBA00004496"/>
    </source>
</evidence>
<dbReference type="Pfam" id="PF13621">
    <property type="entry name" value="Cupin_8"/>
    <property type="match status" value="1"/>
</dbReference>
<dbReference type="AlphaFoldDB" id="A0AAD7SR82"/>
<gene>
    <name evidence="6" type="ORF">AAFF_G00288160</name>
</gene>
<keyword evidence="7" id="KW-1185">Reference proteome</keyword>
<feature type="compositionally biased region" description="Polar residues" evidence="4">
    <location>
        <begin position="390"/>
        <end position="399"/>
    </location>
</feature>
<accession>A0AAD7SR82</accession>
<protein>
    <recommendedName>
        <fullName evidence="5">JmjC domain-containing protein</fullName>
    </recommendedName>
</protein>
<dbReference type="GO" id="GO:0005737">
    <property type="term" value="C:cytoplasm"/>
    <property type="evidence" value="ECO:0007669"/>
    <property type="project" value="UniProtKB-SubCell"/>
</dbReference>
<keyword evidence="2" id="KW-0963">Cytoplasm</keyword>
<dbReference type="InterPro" id="IPR003347">
    <property type="entry name" value="JmjC_dom"/>
</dbReference>
<dbReference type="PANTHER" id="PTHR12461:SF43">
    <property type="entry name" value="HSPB1-ASSOCIATED PROTEIN 1"/>
    <property type="match status" value="1"/>
</dbReference>
<proteinExistence type="predicted"/>
<comment type="function">
    <text evidence="3">May play a role in cellular stress response.</text>
</comment>
<evidence type="ECO:0000313" key="6">
    <source>
        <dbReference type="EMBL" id="KAJ8407140.1"/>
    </source>
</evidence>
<evidence type="ECO:0000256" key="4">
    <source>
        <dbReference type="SAM" id="MobiDB-lite"/>
    </source>
</evidence>
<organism evidence="6 7">
    <name type="scientific">Aldrovandia affinis</name>
    <dbReference type="NCBI Taxonomy" id="143900"/>
    <lineage>
        <taxon>Eukaryota</taxon>
        <taxon>Metazoa</taxon>
        <taxon>Chordata</taxon>
        <taxon>Craniata</taxon>
        <taxon>Vertebrata</taxon>
        <taxon>Euteleostomi</taxon>
        <taxon>Actinopterygii</taxon>
        <taxon>Neopterygii</taxon>
        <taxon>Teleostei</taxon>
        <taxon>Notacanthiformes</taxon>
        <taxon>Halosauridae</taxon>
        <taxon>Aldrovandia</taxon>
    </lineage>
</organism>
<comment type="caution">
    <text evidence="6">The sequence shown here is derived from an EMBL/GenBank/DDBJ whole genome shotgun (WGS) entry which is preliminary data.</text>
</comment>
<evidence type="ECO:0000313" key="7">
    <source>
        <dbReference type="Proteomes" id="UP001221898"/>
    </source>
</evidence>